<dbReference type="Proteomes" id="UP000663505">
    <property type="component" value="Chromosome"/>
</dbReference>
<dbReference type="RefSeq" id="WP_206656180.1">
    <property type="nucleotide sequence ID" value="NZ_CP071182.1"/>
</dbReference>
<protein>
    <submittedName>
        <fullName evidence="1">Uncharacterized protein</fullName>
    </submittedName>
</protein>
<evidence type="ECO:0000313" key="2">
    <source>
        <dbReference type="Proteomes" id="UP000663505"/>
    </source>
</evidence>
<dbReference type="EMBL" id="CP071182">
    <property type="protein sequence ID" value="QSO46818.1"/>
    <property type="molecule type" value="Genomic_DNA"/>
</dbReference>
<dbReference type="KEGG" id="afx:JZ786_20665"/>
<proteinExistence type="predicted"/>
<sequence length="62" mass="7343">MGLTSEEVGYRDAIRQIDRSLQRRLRALETELESCEPDEHCKIEARIEEVRHIVQIVESLHR</sequence>
<accession>A0A9X7Z733</accession>
<evidence type="ECO:0000313" key="1">
    <source>
        <dbReference type="EMBL" id="QSO46818.1"/>
    </source>
</evidence>
<name>A0A9X7Z733_9BACL</name>
<dbReference type="AlphaFoldDB" id="A0A9X7Z733"/>
<gene>
    <name evidence="1" type="ORF">JZ786_20665</name>
</gene>
<keyword evidence="2" id="KW-1185">Reference proteome</keyword>
<organism evidence="1 2">
    <name type="scientific">Alicyclobacillus mengziensis</name>
    <dbReference type="NCBI Taxonomy" id="2931921"/>
    <lineage>
        <taxon>Bacteria</taxon>
        <taxon>Bacillati</taxon>
        <taxon>Bacillota</taxon>
        <taxon>Bacilli</taxon>
        <taxon>Bacillales</taxon>
        <taxon>Alicyclobacillaceae</taxon>
        <taxon>Alicyclobacillus</taxon>
    </lineage>
</organism>
<reference evidence="1 2" key="1">
    <citation type="submission" date="2021-02" db="EMBL/GenBank/DDBJ databases">
        <title>Alicyclobacillus curvatus sp. nov. and Alicyclobacillus mengziensis sp. nov., two acidophilic bacteria isolated from acid mine drainage.</title>
        <authorList>
            <person name="Huang Y."/>
        </authorList>
    </citation>
    <scope>NUCLEOTIDE SEQUENCE [LARGE SCALE GENOMIC DNA]</scope>
    <source>
        <strain evidence="1 2">S30H14</strain>
    </source>
</reference>